<reference evidence="1" key="1">
    <citation type="submission" date="2019-08" db="EMBL/GenBank/DDBJ databases">
        <authorList>
            <person name="Kucharzyk K."/>
            <person name="Murdoch R.W."/>
            <person name="Higgins S."/>
            <person name="Loffler F."/>
        </authorList>
    </citation>
    <scope>NUCLEOTIDE SEQUENCE</scope>
</reference>
<proteinExistence type="predicted"/>
<name>A0A644ZTS4_9ZZZZ</name>
<dbReference type="EMBL" id="VSSQ01010417">
    <property type="protein sequence ID" value="MPM44285.1"/>
    <property type="molecule type" value="Genomic_DNA"/>
</dbReference>
<evidence type="ECO:0000313" key="1">
    <source>
        <dbReference type="EMBL" id="MPM44285.1"/>
    </source>
</evidence>
<protein>
    <submittedName>
        <fullName evidence="1">Uncharacterized protein</fullName>
    </submittedName>
</protein>
<gene>
    <name evidence="1" type="ORF">SDC9_90963</name>
</gene>
<organism evidence="1">
    <name type="scientific">bioreactor metagenome</name>
    <dbReference type="NCBI Taxonomy" id="1076179"/>
    <lineage>
        <taxon>unclassified sequences</taxon>
        <taxon>metagenomes</taxon>
        <taxon>ecological metagenomes</taxon>
    </lineage>
</organism>
<accession>A0A644ZTS4</accession>
<sequence>MARGAQRLFVLQIGQYGSAIAQRLQAALHLLELLSERQRLRVLRQRKAPQRVAALVVVQLQRAYAAMVKQTHRHAGLDGPGLRHAFRIAENETLWCKRQKAAFKAQIRGQVNLQRCQHVFICTEFCSQLLSGGSFQDAGSVHRMVVILHLDYFSALDTFKIHSVPLRALSMTNAAVLRHPFLTRRPPGRLTSIHFPRK</sequence>
<comment type="caution">
    <text evidence="1">The sequence shown here is derived from an EMBL/GenBank/DDBJ whole genome shotgun (WGS) entry which is preliminary data.</text>
</comment>
<dbReference type="AlphaFoldDB" id="A0A644ZTS4"/>